<dbReference type="UniPathway" id="UPA00545">
    <property type="reaction ID" value="UER00823"/>
</dbReference>
<dbReference type="GO" id="GO:0045490">
    <property type="term" value="P:pectin catabolic process"/>
    <property type="evidence" value="ECO:0007669"/>
    <property type="project" value="UniProtKB-UniRule"/>
</dbReference>
<dbReference type="GO" id="GO:0030599">
    <property type="term" value="F:pectinesterase activity"/>
    <property type="evidence" value="ECO:0007669"/>
    <property type="project" value="UniProtKB-UniRule"/>
</dbReference>
<dbReference type="GO" id="GO:0042545">
    <property type="term" value="P:cell wall modification"/>
    <property type="evidence" value="ECO:0007669"/>
    <property type="project" value="UniProtKB-UniRule"/>
</dbReference>
<keyword evidence="8" id="KW-1185">Reference proteome</keyword>
<dbReference type="InterPro" id="IPR012334">
    <property type="entry name" value="Pectin_lyas_fold"/>
</dbReference>
<dbReference type="InterPro" id="IPR000070">
    <property type="entry name" value="Pectinesterase_cat"/>
</dbReference>
<accession>A0A1G7MNK0</accession>
<evidence type="ECO:0000256" key="3">
    <source>
        <dbReference type="ARBA" id="ARBA00023085"/>
    </source>
</evidence>
<evidence type="ECO:0000256" key="5">
    <source>
        <dbReference type="RuleBase" id="RU000589"/>
    </source>
</evidence>
<gene>
    <name evidence="7" type="ORF">SAMN05216557_104267</name>
</gene>
<dbReference type="InterPro" id="IPR011050">
    <property type="entry name" value="Pectin_lyase_fold/virulence"/>
</dbReference>
<feature type="active site" evidence="4">
    <location>
        <position position="187"/>
    </location>
</feature>
<dbReference type="PANTHER" id="PTHR31321:SF57">
    <property type="entry name" value="PECTINESTERASE 53-RELATED"/>
    <property type="match status" value="1"/>
</dbReference>
<evidence type="ECO:0000313" key="8">
    <source>
        <dbReference type="Proteomes" id="UP000323502"/>
    </source>
</evidence>
<dbReference type="AlphaFoldDB" id="A0A1G7MNK0"/>
<evidence type="ECO:0000256" key="1">
    <source>
        <dbReference type="ARBA" id="ARBA00008891"/>
    </source>
</evidence>
<dbReference type="PROSITE" id="PS00503">
    <property type="entry name" value="PECTINESTERASE_2"/>
    <property type="match status" value="1"/>
</dbReference>
<dbReference type="GO" id="GO:0009279">
    <property type="term" value="C:cell outer membrane"/>
    <property type="evidence" value="ECO:0007669"/>
    <property type="project" value="TreeGrafter"/>
</dbReference>
<dbReference type="InterPro" id="IPR033131">
    <property type="entry name" value="Pectinesterase_Asp_AS"/>
</dbReference>
<proteinExistence type="inferred from homology"/>
<comment type="catalytic activity">
    <reaction evidence="5">
        <text>[(1-&gt;4)-alpha-D-galacturonosyl methyl ester](n) + n H2O = [(1-&gt;4)-alpha-D-galacturonosyl](n) + n methanol + n H(+)</text>
        <dbReference type="Rhea" id="RHEA:22380"/>
        <dbReference type="Rhea" id="RHEA-COMP:14570"/>
        <dbReference type="Rhea" id="RHEA-COMP:14573"/>
        <dbReference type="ChEBI" id="CHEBI:15377"/>
        <dbReference type="ChEBI" id="CHEBI:15378"/>
        <dbReference type="ChEBI" id="CHEBI:17790"/>
        <dbReference type="ChEBI" id="CHEBI:140522"/>
        <dbReference type="ChEBI" id="CHEBI:140523"/>
        <dbReference type="EC" id="3.1.1.11"/>
    </reaction>
</comment>
<organism evidence="7 8">
    <name type="scientific">Sphingomonas carotinifaciens</name>
    <dbReference type="NCBI Taxonomy" id="1166323"/>
    <lineage>
        <taxon>Bacteria</taxon>
        <taxon>Pseudomonadati</taxon>
        <taxon>Pseudomonadota</taxon>
        <taxon>Alphaproteobacteria</taxon>
        <taxon>Sphingomonadales</taxon>
        <taxon>Sphingomonadaceae</taxon>
        <taxon>Sphingomonas</taxon>
    </lineage>
</organism>
<reference evidence="7 8" key="1">
    <citation type="submission" date="2016-10" db="EMBL/GenBank/DDBJ databases">
        <authorList>
            <person name="Varghese N."/>
            <person name="Submissions S."/>
        </authorList>
    </citation>
    <scope>NUCLEOTIDE SEQUENCE [LARGE SCALE GENOMIC DNA]</scope>
    <source>
        <strain evidence="7 8">S7-754</strain>
    </source>
</reference>
<dbReference type="Gene3D" id="2.160.20.10">
    <property type="entry name" value="Single-stranded right-handed beta-helix, Pectin lyase-like"/>
    <property type="match status" value="1"/>
</dbReference>
<feature type="domain" description="Pectinesterase catalytic" evidence="6">
    <location>
        <begin position="40"/>
        <end position="325"/>
    </location>
</feature>
<name>A0A1G7MNK0_9SPHN</name>
<evidence type="ECO:0000313" key="7">
    <source>
        <dbReference type="EMBL" id="SDF63254.1"/>
    </source>
</evidence>
<comment type="similarity">
    <text evidence="1">Belongs to the pectinesterase family.</text>
</comment>
<evidence type="ECO:0000259" key="6">
    <source>
        <dbReference type="Pfam" id="PF01095"/>
    </source>
</evidence>
<dbReference type="Proteomes" id="UP000323502">
    <property type="component" value="Unassembled WGS sequence"/>
</dbReference>
<dbReference type="PANTHER" id="PTHR31321">
    <property type="entry name" value="ACYL-COA THIOESTER HYDROLASE YBHC-RELATED"/>
    <property type="match status" value="1"/>
</dbReference>
<evidence type="ECO:0000256" key="4">
    <source>
        <dbReference type="PROSITE-ProRule" id="PRU10040"/>
    </source>
</evidence>
<dbReference type="Pfam" id="PF01095">
    <property type="entry name" value="Pectinesterase"/>
    <property type="match status" value="1"/>
</dbReference>
<dbReference type="EMBL" id="FNBI01000004">
    <property type="protein sequence ID" value="SDF63254.1"/>
    <property type="molecule type" value="Genomic_DNA"/>
</dbReference>
<dbReference type="EC" id="3.1.1.11" evidence="5"/>
<keyword evidence="3 5" id="KW-0063">Aspartyl esterase</keyword>
<dbReference type="SUPFAM" id="SSF51126">
    <property type="entry name" value="Pectin lyase-like"/>
    <property type="match status" value="1"/>
</dbReference>
<comment type="pathway">
    <text evidence="5">Glycan metabolism; pectin degradation; 2-dehydro-3-deoxy-D-gluconate from pectin: step 1/5.</text>
</comment>
<protein>
    <recommendedName>
        <fullName evidence="5">Pectinesterase</fullName>
        <ecNumber evidence="5">3.1.1.11</ecNumber>
    </recommendedName>
</protein>
<sequence length="335" mass="36216">MPYSRQRHAGCSRLALASPLFIMLLGAAPGPVSLSVGPGATYTSVQAAIDALPATGGEVRIAPGTYREKLTVAKPRVTLRGTGRNAAAVVLVYGDSAKSAGGTVRSATLTATGDDLRLLRLTVANDWQRDRAQARSQAVALAVTGDRVVGDGIRLLGAQDTLFAGKGPNKRMARQYFSNCHIEGDVDFIFGDAKAYFHRCRIHALAHDSVMYTAQSKLTREEDSGYVFDRCRLTADPGAQMISLGRAWRPYATVIYLNTRMDAPVLPEGWTEWSPGKTDTLRTATYAEYRSTGRGASPATRTPFSHQLTADQAARWTLSAFFKGDTAWLPRSARS</sequence>
<keyword evidence="2 5" id="KW-0378">Hydrolase</keyword>
<evidence type="ECO:0000256" key="2">
    <source>
        <dbReference type="ARBA" id="ARBA00022801"/>
    </source>
</evidence>